<dbReference type="InterPro" id="IPR036291">
    <property type="entry name" value="NAD(P)-bd_dom_sf"/>
</dbReference>
<evidence type="ECO:0000313" key="5">
    <source>
        <dbReference type="EMBL" id="RMX82955.1"/>
    </source>
</evidence>
<accession>A0A3M6WWH9</accession>
<dbReference type="PANTHER" id="PTHR43976">
    <property type="entry name" value="SHORT CHAIN DEHYDROGENASE"/>
    <property type="match status" value="1"/>
</dbReference>
<evidence type="ECO:0000256" key="1">
    <source>
        <dbReference type="ARBA" id="ARBA00006484"/>
    </source>
</evidence>
<dbReference type="InterPro" id="IPR057326">
    <property type="entry name" value="KR_dom"/>
</dbReference>
<dbReference type="Gene3D" id="3.40.50.720">
    <property type="entry name" value="NAD(P)-binding Rossmann-like Domain"/>
    <property type="match status" value="1"/>
</dbReference>
<dbReference type="PANTHER" id="PTHR43976:SF16">
    <property type="entry name" value="SHORT-CHAIN DEHYDROGENASE_REDUCTASE FAMILY PROTEIN"/>
    <property type="match status" value="1"/>
</dbReference>
<feature type="domain" description="Ketoreductase" evidence="4">
    <location>
        <begin position="15"/>
        <end position="199"/>
    </location>
</feature>
<evidence type="ECO:0000313" key="7">
    <source>
        <dbReference type="Proteomes" id="UP000281245"/>
    </source>
</evidence>
<comment type="similarity">
    <text evidence="1 3">Belongs to the short-chain dehydrogenases/reductases (SDR) family.</text>
</comment>
<evidence type="ECO:0000313" key="6">
    <source>
        <dbReference type="EMBL" id="RMX92313.1"/>
    </source>
</evidence>
<proteinExistence type="inferred from homology"/>
<name>A0A3M6WWH9_HORWE</name>
<dbReference type="Pfam" id="PF00106">
    <property type="entry name" value="adh_short"/>
    <property type="match status" value="1"/>
</dbReference>
<evidence type="ECO:0000256" key="2">
    <source>
        <dbReference type="ARBA" id="ARBA00023002"/>
    </source>
</evidence>
<dbReference type="PRINTS" id="PR00080">
    <property type="entry name" value="SDRFAMILY"/>
</dbReference>
<sequence length="302" mass="32744">MNPVNETPYYMPKDATWLITGCSTGIGRALAELIASKPSHHLIATARDPSTLSYLPDNDPRILKLALDVTQPSTIGACFATAATHFGSQDFHLDVVVNNAGYSLSGDTESATEEQMHEQLETNFFGTVRVAMKAVEIMRQGPERGGGLVFNMSSLAGVCAFPGHAFYHASKYAVEGWTESVAREMSPEWNINFCLVEPAGVKTNFEGHSRTHTAPHPAYDDPEMPSRKLEVFVNKGLSMGMGLEPAVVAKAMYDVASQGEKIPLRLPLSSTAVNMMKMALQEKIKALEEVEGLAAVESPAKR</sequence>
<organism evidence="5 7">
    <name type="scientific">Hortaea werneckii</name>
    <name type="common">Black yeast</name>
    <name type="synonym">Cladosporium werneckii</name>
    <dbReference type="NCBI Taxonomy" id="91943"/>
    <lineage>
        <taxon>Eukaryota</taxon>
        <taxon>Fungi</taxon>
        <taxon>Dikarya</taxon>
        <taxon>Ascomycota</taxon>
        <taxon>Pezizomycotina</taxon>
        <taxon>Dothideomycetes</taxon>
        <taxon>Dothideomycetidae</taxon>
        <taxon>Mycosphaerellales</taxon>
        <taxon>Teratosphaeriaceae</taxon>
        <taxon>Hortaea</taxon>
    </lineage>
</organism>
<dbReference type="InterPro" id="IPR002347">
    <property type="entry name" value="SDR_fam"/>
</dbReference>
<dbReference type="EMBL" id="QWIK01001801">
    <property type="protein sequence ID" value="RMX92313.1"/>
    <property type="molecule type" value="Genomic_DNA"/>
</dbReference>
<dbReference type="EMBL" id="QWIJ01000387">
    <property type="protein sequence ID" value="RMX82955.1"/>
    <property type="molecule type" value="Genomic_DNA"/>
</dbReference>
<dbReference type="Proteomes" id="UP000281245">
    <property type="component" value="Unassembled WGS sequence"/>
</dbReference>
<gene>
    <name evidence="6" type="ORF">D0868_13480</name>
    <name evidence="5" type="ORF">D0869_05669</name>
</gene>
<dbReference type="AlphaFoldDB" id="A0A3M6WWH9"/>
<dbReference type="Proteomes" id="UP000282582">
    <property type="component" value="Unassembled WGS sequence"/>
</dbReference>
<dbReference type="SMART" id="SM00822">
    <property type="entry name" value="PKS_KR"/>
    <property type="match status" value="1"/>
</dbReference>
<comment type="caution">
    <text evidence="5">The sequence shown here is derived from an EMBL/GenBank/DDBJ whole genome shotgun (WGS) entry which is preliminary data.</text>
</comment>
<reference evidence="7 8" key="1">
    <citation type="journal article" date="2018" name="BMC Genomics">
        <title>Genomic evidence for intraspecific hybridization in a clonal and extremely halotolerant yeast.</title>
        <authorList>
            <person name="Gostincar C."/>
            <person name="Stajich J.E."/>
            <person name="Zupancic J."/>
            <person name="Zalar P."/>
            <person name="Gunde-Cimerman N."/>
        </authorList>
    </citation>
    <scope>NUCLEOTIDE SEQUENCE [LARGE SCALE GENOMIC DNA]</scope>
    <source>
        <strain evidence="6 8">EXF-6654</strain>
        <strain evidence="5 7">EXF-6656</strain>
    </source>
</reference>
<dbReference type="OrthoDB" id="1274115at2759"/>
<protein>
    <recommendedName>
        <fullName evidence="4">Ketoreductase domain-containing protein</fullName>
    </recommendedName>
</protein>
<dbReference type="InterPro" id="IPR051911">
    <property type="entry name" value="SDR_oxidoreductase"/>
</dbReference>
<evidence type="ECO:0000256" key="3">
    <source>
        <dbReference type="RuleBase" id="RU000363"/>
    </source>
</evidence>
<evidence type="ECO:0000313" key="8">
    <source>
        <dbReference type="Proteomes" id="UP000282582"/>
    </source>
</evidence>
<keyword evidence="2" id="KW-0560">Oxidoreductase</keyword>
<dbReference type="GO" id="GO:0016491">
    <property type="term" value="F:oxidoreductase activity"/>
    <property type="evidence" value="ECO:0007669"/>
    <property type="project" value="UniProtKB-KW"/>
</dbReference>
<dbReference type="CDD" id="cd05374">
    <property type="entry name" value="17beta-HSD-like_SDR_c"/>
    <property type="match status" value="1"/>
</dbReference>
<dbReference type="PRINTS" id="PR00081">
    <property type="entry name" value="GDHRDH"/>
</dbReference>
<evidence type="ECO:0000259" key="4">
    <source>
        <dbReference type="SMART" id="SM00822"/>
    </source>
</evidence>
<dbReference type="SUPFAM" id="SSF51735">
    <property type="entry name" value="NAD(P)-binding Rossmann-fold domains"/>
    <property type="match status" value="1"/>
</dbReference>
<dbReference type="VEuPathDB" id="FungiDB:BTJ68_13449"/>